<dbReference type="GeneID" id="19010785"/>
<keyword evidence="11" id="KW-1185">Reference proteome</keyword>
<evidence type="ECO:0000313" key="11">
    <source>
        <dbReference type="Proteomes" id="UP000198341"/>
    </source>
</evidence>
<dbReference type="GO" id="GO:0005634">
    <property type="term" value="C:nucleus"/>
    <property type="evidence" value="ECO:0007669"/>
    <property type="project" value="UniProtKB-SubCell"/>
</dbReference>
<evidence type="ECO:0000256" key="7">
    <source>
        <dbReference type="ARBA" id="ARBA00023242"/>
    </source>
</evidence>
<keyword evidence="7" id="KW-0539">Nucleus</keyword>
<dbReference type="AlphaFoldDB" id="K8FDQ1"/>
<keyword evidence="4" id="KW-0158">Chromosome</keyword>
<dbReference type="PANTHER" id="PTHR13989:SF33">
    <property type="entry name" value="CST COMPLEX SUBUNIT STN1"/>
    <property type="match status" value="1"/>
</dbReference>
<evidence type="ECO:0000256" key="5">
    <source>
        <dbReference type="ARBA" id="ARBA00022895"/>
    </source>
</evidence>
<dbReference type="RefSeq" id="XP_007508182.1">
    <property type="nucleotide sequence ID" value="XM_007508120.1"/>
</dbReference>
<feature type="region of interest" description="Disordered" evidence="9">
    <location>
        <begin position="1"/>
        <end position="22"/>
    </location>
</feature>
<evidence type="ECO:0000313" key="10">
    <source>
        <dbReference type="EMBL" id="CCO20673.1"/>
    </source>
</evidence>
<dbReference type="Proteomes" id="UP000198341">
    <property type="component" value="Chromosome 18"/>
</dbReference>
<dbReference type="InterPro" id="IPR040260">
    <property type="entry name" value="RFA2-like"/>
</dbReference>
<comment type="subcellular location">
    <subcellularLocation>
        <location evidence="2">Chromosome</location>
        <location evidence="2">Telomere</location>
    </subcellularLocation>
    <subcellularLocation>
        <location evidence="1">Nucleus</location>
    </subcellularLocation>
</comment>
<keyword evidence="6" id="KW-0238">DNA-binding</keyword>
<evidence type="ECO:0000256" key="3">
    <source>
        <dbReference type="ARBA" id="ARBA00017411"/>
    </source>
</evidence>
<dbReference type="PANTHER" id="PTHR13989">
    <property type="entry name" value="REPLICATION PROTEIN A-RELATED"/>
    <property type="match status" value="1"/>
</dbReference>
<organism evidence="10 11">
    <name type="scientific">Bathycoccus prasinos</name>
    <dbReference type="NCBI Taxonomy" id="41875"/>
    <lineage>
        <taxon>Eukaryota</taxon>
        <taxon>Viridiplantae</taxon>
        <taxon>Chlorophyta</taxon>
        <taxon>Mamiellophyceae</taxon>
        <taxon>Mamiellales</taxon>
        <taxon>Bathycoccaceae</taxon>
        <taxon>Bathycoccus</taxon>
    </lineage>
</organism>
<evidence type="ECO:0000256" key="9">
    <source>
        <dbReference type="SAM" id="MobiDB-lite"/>
    </source>
</evidence>
<protein>
    <recommendedName>
        <fullName evidence="3">CST complex subunit STN1</fullName>
    </recommendedName>
    <alternativeName>
        <fullName evidence="8">Suppressor of cdc thirteen homolog</fullName>
    </alternativeName>
</protein>
<dbReference type="InterPro" id="IPR012340">
    <property type="entry name" value="NA-bd_OB-fold"/>
</dbReference>
<evidence type="ECO:0000256" key="8">
    <source>
        <dbReference type="ARBA" id="ARBA00030039"/>
    </source>
</evidence>
<accession>K8FDQ1</accession>
<dbReference type="GO" id="GO:0003677">
    <property type="term" value="F:DNA binding"/>
    <property type="evidence" value="ECO:0007669"/>
    <property type="project" value="UniProtKB-KW"/>
</dbReference>
<name>K8FDQ1_9CHLO</name>
<dbReference type="SUPFAM" id="SSF50249">
    <property type="entry name" value="Nucleic acid-binding proteins"/>
    <property type="match status" value="1"/>
</dbReference>
<proteinExistence type="predicted"/>
<dbReference type="EMBL" id="FO082261">
    <property type="protein sequence ID" value="CCO20673.1"/>
    <property type="molecule type" value="Genomic_DNA"/>
</dbReference>
<dbReference type="KEGG" id="bpg:Bathy18g00210"/>
<gene>
    <name evidence="10" type="ordered locus">Bathy18g00210</name>
</gene>
<evidence type="ECO:0000256" key="2">
    <source>
        <dbReference type="ARBA" id="ARBA00004574"/>
    </source>
</evidence>
<evidence type="ECO:0000256" key="1">
    <source>
        <dbReference type="ARBA" id="ARBA00004123"/>
    </source>
</evidence>
<sequence length="258" mass="30149">MRTEDQNQKRERGDDDVENNNNNKIKTVFSRVHVYDNENKRRIQNDWGRDPFFWATPKVFAKEILNARAVENTNESVWEIEDRRIVGGAKHRNSDDDDDEKKKKTKRIIRRIRKCELCGVIVEFTTRKDSKIFLSLDDGTGVIECVIWAPSTITSSEDNNTSFGFVDEEEENYYTLNQVERDPFGRMVADDGVLLLHGKLRLGETVFVQGRVSLYNGKKQIVVNSMQMICEREGLARERDLETLFWLDVVEQRMDKGY</sequence>
<evidence type="ECO:0000256" key="6">
    <source>
        <dbReference type="ARBA" id="ARBA00023125"/>
    </source>
</evidence>
<feature type="compositionally biased region" description="Basic and acidic residues" evidence="9">
    <location>
        <begin position="1"/>
        <end position="13"/>
    </location>
</feature>
<dbReference type="Gene3D" id="2.40.50.140">
    <property type="entry name" value="Nucleic acid-binding proteins"/>
    <property type="match status" value="1"/>
</dbReference>
<reference evidence="10 11" key="1">
    <citation type="submission" date="2011-10" db="EMBL/GenBank/DDBJ databases">
        <authorList>
            <person name="Genoscope - CEA"/>
        </authorList>
    </citation>
    <scope>NUCLEOTIDE SEQUENCE [LARGE SCALE GENOMIC DNA]</scope>
    <source>
        <strain evidence="10 11">RCC 1105</strain>
    </source>
</reference>
<evidence type="ECO:0000256" key="4">
    <source>
        <dbReference type="ARBA" id="ARBA00022454"/>
    </source>
</evidence>
<dbReference type="OrthoDB" id="77828at2759"/>
<dbReference type="GO" id="GO:0000781">
    <property type="term" value="C:chromosome, telomeric region"/>
    <property type="evidence" value="ECO:0007669"/>
    <property type="project" value="UniProtKB-SubCell"/>
</dbReference>
<keyword evidence="5" id="KW-0779">Telomere</keyword>
<dbReference type="STRING" id="41875.K8FDQ1"/>